<comment type="caution">
    <text evidence="3">The sequence shown here is derived from an EMBL/GenBank/DDBJ whole genome shotgun (WGS) entry which is preliminary data.</text>
</comment>
<keyword evidence="1" id="KW-0723">Serine/threonine-protein kinase</keyword>
<dbReference type="InterPro" id="IPR003594">
    <property type="entry name" value="HATPase_dom"/>
</dbReference>
<dbReference type="InterPro" id="IPR036890">
    <property type="entry name" value="HATPase_C_sf"/>
</dbReference>
<reference evidence="3 4" key="1">
    <citation type="submission" date="2021-03" db="EMBL/GenBank/DDBJ databases">
        <title>Sequencing the genomes of 1000 actinobacteria strains.</title>
        <authorList>
            <person name="Klenk H.-P."/>
        </authorList>
    </citation>
    <scope>NUCLEOTIDE SEQUENCE [LARGE SCALE GENOMIC DNA]</scope>
    <source>
        <strain evidence="3 4">DSM 45516</strain>
    </source>
</reference>
<evidence type="ECO:0000313" key="4">
    <source>
        <dbReference type="Proteomes" id="UP001519325"/>
    </source>
</evidence>
<dbReference type="Proteomes" id="UP001519325">
    <property type="component" value="Unassembled WGS sequence"/>
</dbReference>
<evidence type="ECO:0000313" key="3">
    <source>
        <dbReference type="EMBL" id="MBP2190875.1"/>
    </source>
</evidence>
<feature type="domain" description="Histidine kinase/HSP90-like ATPase" evidence="2">
    <location>
        <begin position="14"/>
        <end position="128"/>
    </location>
</feature>
<accession>A0ABS4QGQ3</accession>
<proteinExistence type="predicted"/>
<dbReference type="RefSeq" id="WP_209891645.1">
    <property type="nucleotide sequence ID" value="NZ_JAGGMR010000001.1"/>
</dbReference>
<evidence type="ECO:0000259" key="2">
    <source>
        <dbReference type="Pfam" id="PF13581"/>
    </source>
</evidence>
<dbReference type="PANTHER" id="PTHR35526:SF3">
    <property type="entry name" value="ANTI-SIGMA-F FACTOR RSBW"/>
    <property type="match status" value="1"/>
</dbReference>
<protein>
    <submittedName>
        <fullName evidence="3">Anti-sigma regulatory factor (Ser/Thr protein kinase)</fullName>
    </submittedName>
</protein>
<keyword evidence="1" id="KW-0808">Transferase</keyword>
<dbReference type="Pfam" id="PF13581">
    <property type="entry name" value="HATPase_c_2"/>
    <property type="match status" value="1"/>
</dbReference>
<keyword evidence="4" id="KW-1185">Reference proteome</keyword>
<dbReference type="EMBL" id="JAGGMR010000001">
    <property type="protein sequence ID" value="MBP2190875.1"/>
    <property type="molecule type" value="Genomic_DNA"/>
</dbReference>
<keyword evidence="1" id="KW-0418">Kinase</keyword>
<gene>
    <name evidence="3" type="ORF">BJ987_003776</name>
</gene>
<dbReference type="InterPro" id="IPR050267">
    <property type="entry name" value="Anti-sigma-factor_SerPK"/>
</dbReference>
<organism evidence="3 4">
    <name type="scientific">Nocardia goodfellowii</name>
    <dbReference type="NCBI Taxonomy" id="882446"/>
    <lineage>
        <taxon>Bacteria</taxon>
        <taxon>Bacillati</taxon>
        <taxon>Actinomycetota</taxon>
        <taxon>Actinomycetes</taxon>
        <taxon>Mycobacteriales</taxon>
        <taxon>Nocardiaceae</taxon>
        <taxon>Nocardia</taxon>
    </lineage>
</organism>
<dbReference type="SUPFAM" id="SSF55874">
    <property type="entry name" value="ATPase domain of HSP90 chaperone/DNA topoisomerase II/histidine kinase"/>
    <property type="match status" value="1"/>
</dbReference>
<sequence length="148" mass="16683">MTNIHRPAPLDLIFPAEPTRLAEARRALREWLADRAVDSDQAYNILAATDEACANAIEHGCRDRQDGSVRLRVCADADYLRVTVRDNGHWKPPTPQHDNYRGRGLNMMRALMDQVNVQPTRDGTVVDMHTKLSTTARRTADNRGLVSH</sequence>
<dbReference type="PANTHER" id="PTHR35526">
    <property type="entry name" value="ANTI-SIGMA-F FACTOR RSBW-RELATED"/>
    <property type="match status" value="1"/>
</dbReference>
<dbReference type="Gene3D" id="3.30.565.10">
    <property type="entry name" value="Histidine kinase-like ATPase, C-terminal domain"/>
    <property type="match status" value="1"/>
</dbReference>
<name>A0ABS4QGQ3_9NOCA</name>
<evidence type="ECO:0000256" key="1">
    <source>
        <dbReference type="ARBA" id="ARBA00022527"/>
    </source>
</evidence>
<dbReference type="CDD" id="cd16936">
    <property type="entry name" value="HATPase_RsbW-like"/>
    <property type="match status" value="1"/>
</dbReference>